<dbReference type="GeneID" id="54293209"/>
<organism evidence="1 2">
    <name type="scientific">Aplosporella prunicola CBS 121167</name>
    <dbReference type="NCBI Taxonomy" id="1176127"/>
    <lineage>
        <taxon>Eukaryota</taxon>
        <taxon>Fungi</taxon>
        <taxon>Dikarya</taxon>
        <taxon>Ascomycota</taxon>
        <taxon>Pezizomycotina</taxon>
        <taxon>Dothideomycetes</taxon>
        <taxon>Dothideomycetes incertae sedis</taxon>
        <taxon>Botryosphaeriales</taxon>
        <taxon>Aplosporellaceae</taxon>
        <taxon>Aplosporella</taxon>
    </lineage>
</organism>
<name>A0A6A6AW49_9PEZI</name>
<evidence type="ECO:0000313" key="2">
    <source>
        <dbReference type="Proteomes" id="UP000799438"/>
    </source>
</evidence>
<gene>
    <name evidence="1" type="ORF">K452DRAFT_16533</name>
</gene>
<keyword evidence="2" id="KW-1185">Reference proteome</keyword>
<dbReference type="RefSeq" id="XP_033391196.1">
    <property type="nucleotide sequence ID" value="XM_033535713.1"/>
</dbReference>
<dbReference type="OrthoDB" id="3485856at2759"/>
<protein>
    <submittedName>
        <fullName evidence="1">Uncharacterized protein</fullName>
    </submittedName>
</protein>
<dbReference type="EMBL" id="ML995580">
    <property type="protein sequence ID" value="KAF2135478.1"/>
    <property type="molecule type" value="Genomic_DNA"/>
</dbReference>
<evidence type="ECO:0000313" key="1">
    <source>
        <dbReference type="EMBL" id="KAF2135478.1"/>
    </source>
</evidence>
<accession>A0A6A6AW49</accession>
<dbReference type="Proteomes" id="UP000799438">
    <property type="component" value="Unassembled WGS sequence"/>
</dbReference>
<dbReference type="AlphaFoldDB" id="A0A6A6AW49"/>
<sequence>MLWRRRRGAWKHPSPRWAKYRVSVETYSELLRRIGDDRDKPFKGWFNDKARYDYSSANKELILRMAATPLHNCLYAFIVKRTDDKLAKLRAQHLIELGSALKGVRPCSIRFDASDTDTDELNLDADPFTSPSIMPPFRPD</sequence>
<proteinExistence type="predicted"/>
<reference evidence="1" key="1">
    <citation type="journal article" date="2020" name="Stud. Mycol.">
        <title>101 Dothideomycetes genomes: a test case for predicting lifestyles and emergence of pathogens.</title>
        <authorList>
            <person name="Haridas S."/>
            <person name="Albert R."/>
            <person name="Binder M."/>
            <person name="Bloem J."/>
            <person name="Labutti K."/>
            <person name="Salamov A."/>
            <person name="Andreopoulos B."/>
            <person name="Baker S."/>
            <person name="Barry K."/>
            <person name="Bills G."/>
            <person name="Bluhm B."/>
            <person name="Cannon C."/>
            <person name="Castanera R."/>
            <person name="Culley D."/>
            <person name="Daum C."/>
            <person name="Ezra D."/>
            <person name="Gonzalez J."/>
            <person name="Henrissat B."/>
            <person name="Kuo A."/>
            <person name="Liang C."/>
            <person name="Lipzen A."/>
            <person name="Lutzoni F."/>
            <person name="Magnuson J."/>
            <person name="Mondo S."/>
            <person name="Nolan M."/>
            <person name="Ohm R."/>
            <person name="Pangilinan J."/>
            <person name="Park H.-J."/>
            <person name="Ramirez L."/>
            <person name="Alfaro M."/>
            <person name="Sun H."/>
            <person name="Tritt A."/>
            <person name="Yoshinaga Y."/>
            <person name="Zwiers L.-H."/>
            <person name="Turgeon B."/>
            <person name="Goodwin S."/>
            <person name="Spatafora J."/>
            <person name="Crous P."/>
            <person name="Grigoriev I."/>
        </authorList>
    </citation>
    <scope>NUCLEOTIDE SEQUENCE</scope>
    <source>
        <strain evidence="1">CBS 121167</strain>
    </source>
</reference>